<dbReference type="EnsemblPlants" id="KEH30078">
    <property type="protein sequence ID" value="KEH30078"/>
    <property type="gene ID" value="MTR_4g061405"/>
</dbReference>
<dbReference type="HOGENOM" id="CLU_1605190_0_0_1"/>
<evidence type="ECO:0000313" key="1">
    <source>
        <dbReference type="EMBL" id="KEH30078.1"/>
    </source>
</evidence>
<gene>
    <name evidence="1" type="ordered locus">MTR_4g061405</name>
</gene>
<reference evidence="2" key="3">
    <citation type="submission" date="2015-04" db="UniProtKB">
        <authorList>
            <consortium name="EnsemblPlants"/>
        </authorList>
    </citation>
    <scope>IDENTIFICATION</scope>
    <source>
        <strain evidence="2">cv. Jemalong A17</strain>
    </source>
</reference>
<proteinExistence type="predicted"/>
<dbReference type="EMBL" id="CM001220">
    <property type="protein sequence ID" value="KEH30078.1"/>
    <property type="molecule type" value="Genomic_DNA"/>
</dbReference>
<reference evidence="1 3" key="2">
    <citation type="journal article" date="2014" name="BMC Genomics">
        <title>An improved genome release (version Mt4.0) for the model legume Medicago truncatula.</title>
        <authorList>
            <person name="Tang H."/>
            <person name="Krishnakumar V."/>
            <person name="Bidwell S."/>
            <person name="Rosen B."/>
            <person name="Chan A."/>
            <person name="Zhou S."/>
            <person name="Gentzbittel L."/>
            <person name="Childs K.L."/>
            <person name="Yandell M."/>
            <person name="Gundlach H."/>
            <person name="Mayer K.F."/>
            <person name="Schwartz D.C."/>
            <person name="Town C.D."/>
        </authorList>
    </citation>
    <scope>GENOME REANNOTATION</scope>
    <source>
        <strain evidence="1">A17</strain>
        <strain evidence="2 3">cv. Jemalong A17</strain>
    </source>
</reference>
<protein>
    <submittedName>
        <fullName evidence="1 2">Uncharacterized protein</fullName>
    </submittedName>
</protein>
<dbReference type="AlphaFoldDB" id="A0A072ULW7"/>
<accession>A0A072ULW7</accession>
<reference evidence="1 3" key="1">
    <citation type="journal article" date="2011" name="Nature">
        <title>The Medicago genome provides insight into the evolution of rhizobial symbioses.</title>
        <authorList>
            <person name="Young N.D."/>
            <person name="Debelle F."/>
            <person name="Oldroyd G.E."/>
            <person name="Geurts R."/>
            <person name="Cannon S.B."/>
            <person name="Udvardi M.K."/>
            <person name="Benedito V.A."/>
            <person name="Mayer K.F."/>
            <person name="Gouzy J."/>
            <person name="Schoof H."/>
            <person name="Van de Peer Y."/>
            <person name="Proost S."/>
            <person name="Cook D.R."/>
            <person name="Meyers B.C."/>
            <person name="Spannagl M."/>
            <person name="Cheung F."/>
            <person name="De Mita S."/>
            <person name="Krishnakumar V."/>
            <person name="Gundlach H."/>
            <person name="Zhou S."/>
            <person name="Mudge J."/>
            <person name="Bharti A.K."/>
            <person name="Murray J.D."/>
            <person name="Naoumkina M.A."/>
            <person name="Rosen B."/>
            <person name="Silverstein K.A."/>
            <person name="Tang H."/>
            <person name="Rombauts S."/>
            <person name="Zhao P.X."/>
            <person name="Zhou P."/>
            <person name="Barbe V."/>
            <person name="Bardou P."/>
            <person name="Bechner M."/>
            <person name="Bellec A."/>
            <person name="Berger A."/>
            <person name="Berges H."/>
            <person name="Bidwell S."/>
            <person name="Bisseling T."/>
            <person name="Choisne N."/>
            <person name="Couloux A."/>
            <person name="Denny R."/>
            <person name="Deshpande S."/>
            <person name="Dai X."/>
            <person name="Doyle J.J."/>
            <person name="Dudez A.M."/>
            <person name="Farmer A.D."/>
            <person name="Fouteau S."/>
            <person name="Franken C."/>
            <person name="Gibelin C."/>
            <person name="Gish J."/>
            <person name="Goldstein S."/>
            <person name="Gonzalez A.J."/>
            <person name="Green P.J."/>
            <person name="Hallab A."/>
            <person name="Hartog M."/>
            <person name="Hua A."/>
            <person name="Humphray S.J."/>
            <person name="Jeong D.H."/>
            <person name="Jing Y."/>
            <person name="Jocker A."/>
            <person name="Kenton S.M."/>
            <person name="Kim D.J."/>
            <person name="Klee K."/>
            <person name="Lai H."/>
            <person name="Lang C."/>
            <person name="Lin S."/>
            <person name="Macmil S.L."/>
            <person name="Magdelenat G."/>
            <person name="Matthews L."/>
            <person name="McCorrison J."/>
            <person name="Monaghan E.L."/>
            <person name="Mun J.H."/>
            <person name="Najar F.Z."/>
            <person name="Nicholson C."/>
            <person name="Noirot C."/>
            <person name="O'Bleness M."/>
            <person name="Paule C.R."/>
            <person name="Poulain J."/>
            <person name="Prion F."/>
            <person name="Qin B."/>
            <person name="Qu C."/>
            <person name="Retzel E.F."/>
            <person name="Riddle C."/>
            <person name="Sallet E."/>
            <person name="Samain S."/>
            <person name="Samson N."/>
            <person name="Sanders I."/>
            <person name="Saurat O."/>
            <person name="Scarpelli C."/>
            <person name="Schiex T."/>
            <person name="Segurens B."/>
            <person name="Severin A.J."/>
            <person name="Sherrier D.J."/>
            <person name="Shi R."/>
            <person name="Sims S."/>
            <person name="Singer S.R."/>
            <person name="Sinharoy S."/>
            <person name="Sterck L."/>
            <person name="Viollet A."/>
            <person name="Wang B.B."/>
            <person name="Wang K."/>
            <person name="Wang M."/>
            <person name="Wang X."/>
            <person name="Warfsmann J."/>
            <person name="Weissenbach J."/>
            <person name="White D.D."/>
            <person name="White J.D."/>
            <person name="Wiley G.B."/>
            <person name="Wincker P."/>
            <person name="Xing Y."/>
            <person name="Yang L."/>
            <person name="Yao Z."/>
            <person name="Ying F."/>
            <person name="Zhai J."/>
            <person name="Zhou L."/>
            <person name="Zuber A."/>
            <person name="Denarie J."/>
            <person name="Dixon R.A."/>
            <person name="May G.D."/>
            <person name="Schwartz D.C."/>
            <person name="Rogers J."/>
            <person name="Quetier F."/>
            <person name="Town C.D."/>
            <person name="Roe B.A."/>
        </authorList>
    </citation>
    <scope>NUCLEOTIDE SEQUENCE [LARGE SCALE GENOMIC DNA]</scope>
    <source>
        <strain evidence="1">A17</strain>
        <strain evidence="2 3">cv. Jemalong A17</strain>
    </source>
</reference>
<name>A0A072ULW7_MEDTR</name>
<evidence type="ECO:0000313" key="2">
    <source>
        <dbReference type="EnsemblPlants" id="KEH30078"/>
    </source>
</evidence>
<organism evidence="1 3">
    <name type="scientific">Medicago truncatula</name>
    <name type="common">Barrel medic</name>
    <name type="synonym">Medicago tribuloides</name>
    <dbReference type="NCBI Taxonomy" id="3880"/>
    <lineage>
        <taxon>Eukaryota</taxon>
        <taxon>Viridiplantae</taxon>
        <taxon>Streptophyta</taxon>
        <taxon>Embryophyta</taxon>
        <taxon>Tracheophyta</taxon>
        <taxon>Spermatophyta</taxon>
        <taxon>Magnoliopsida</taxon>
        <taxon>eudicotyledons</taxon>
        <taxon>Gunneridae</taxon>
        <taxon>Pentapetalae</taxon>
        <taxon>rosids</taxon>
        <taxon>fabids</taxon>
        <taxon>Fabales</taxon>
        <taxon>Fabaceae</taxon>
        <taxon>Papilionoideae</taxon>
        <taxon>50 kb inversion clade</taxon>
        <taxon>NPAAA clade</taxon>
        <taxon>Hologalegina</taxon>
        <taxon>IRL clade</taxon>
        <taxon>Trifolieae</taxon>
        <taxon>Medicago</taxon>
    </lineage>
</organism>
<evidence type="ECO:0000313" key="3">
    <source>
        <dbReference type="Proteomes" id="UP000002051"/>
    </source>
</evidence>
<dbReference type="Proteomes" id="UP000002051">
    <property type="component" value="Chromosome 4"/>
</dbReference>
<keyword evidence="3" id="KW-1185">Reference proteome</keyword>
<sequence>MPDDSMNRDKTGKMGGGLTLHYKHSATFLGDDIIGSSPQCLAMILFRSVTVLEANVDMLRIGGLLIARCPKWIMSDRMQLLCLLILNFCIDRPFGFSIYQDNRLRLIELLCLTEYFLTVPAFIGSASLSPSIVVKVLAHEPSWLGVHLPLESSWKCSTFSGTKSSS</sequence>